<dbReference type="GO" id="GO:0008658">
    <property type="term" value="F:penicillin binding"/>
    <property type="evidence" value="ECO:0007669"/>
    <property type="project" value="InterPro"/>
</dbReference>
<evidence type="ECO:0000256" key="7">
    <source>
        <dbReference type="ARBA" id="ARBA00022960"/>
    </source>
</evidence>
<dbReference type="GO" id="GO:0051301">
    <property type="term" value="P:cell division"/>
    <property type="evidence" value="ECO:0007669"/>
    <property type="project" value="UniProtKB-KW"/>
</dbReference>
<organism evidence="18 19">
    <name type="scientific">Levilactobacillus brevis</name>
    <name type="common">Lactobacillus brevis</name>
    <dbReference type="NCBI Taxonomy" id="1580"/>
    <lineage>
        <taxon>Bacteria</taxon>
        <taxon>Bacillati</taxon>
        <taxon>Bacillota</taxon>
        <taxon>Bacilli</taxon>
        <taxon>Lactobacillales</taxon>
        <taxon>Lactobacillaceae</taxon>
        <taxon>Levilactobacillus</taxon>
    </lineage>
</organism>
<dbReference type="GO" id="GO:0071555">
    <property type="term" value="P:cell wall organization"/>
    <property type="evidence" value="ECO:0007669"/>
    <property type="project" value="UniProtKB-KW"/>
</dbReference>
<dbReference type="Pfam" id="PF03793">
    <property type="entry name" value="PASTA"/>
    <property type="match status" value="2"/>
</dbReference>
<evidence type="ECO:0000256" key="9">
    <source>
        <dbReference type="ARBA" id="ARBA00022989"/>
    </source>
</evidence>
<evidence type="ECO:0000256" key="11">
    <source>
        <dbReference type="ARBA" id="ARBA00023251"/>
    </source>
</evidence>
<comment type="function">
    <text evidence="14">A transpeptidase that forms peptide cross-links between adjacent glycan strands in cell wall peptidoglycan (PG). Part of the divisome machinery that synthesizes the septal cross wall. Beta-lactams inactivate the PBPs by acylating an essential serine residue in the active site of these proteins.</text>
</comment>
<keyword evidence="10 16" id="KW-0472">Membrane</keyword>
<evidence type="ECO:0000256" key="8">
    <source>
        <dbReference type="ARBA" id="ARBA00022984"/>
    </source>
</evidence>
<keyword evidence="12" id="KW-0131">Cell cycle</keyword>
<dbReference type="GO" id="GO:0005886">
    <property type="term" value="C:plasma membrane"/>
    <property type="evidence" value="ECO:0007669"/>
    <property type="project" value="UniProtKB-SubCell"/>
</dbReference>
<dbReference type="Gene3D" id="2.20.70.70">
    <property type="match status" value="1"/>
</dbReference>
<keyword evidence="3" id="KW-1003">Cell membrane</keyword>
<protein>
    <submittedName>
        <fullName evidence="18">Penicillin-binding protein</fullName>
    </submittedName>
</protein>
<evidence type="ECO:0000256" key="10">
    <source>
        <dbReference type="ARBA" id="ARBA00023136"/>
    </source>
</evidence>
<comment type="caution">
    <text evidence="18">The sequence shown here is derived from an EMBL/GenBank/DDBJ whole genome shotgun (WGS) entry which is preliminary data.</text>
</comment>
<dbReference type="Pfam" id="PF03717">
    <property type="entry name" value="PBP_dimer"/>
    <property type="match status" value="1"/>
</dbReference>
<dbReference type="RefSeq" id="WP_096110135.1">
    <property type="nucleotide sequence ID" value="NZ_NVYO01000001.1"/>
</dbReference>
<evidence type="ECO:0000256" key="13">
    <source>
        <dbReference type="ARBA" id="ARBA00023316"/>
    </source>
</evidence>
<dbReference type="SUPFAM" id="SSF56519">
    <property type="entry name" value="Penicillin binding protein dimerisation domain"/>
    <property type="match status" value="1"/>
</dbReference>
<keyword evidence="8" id="KW-0573">Peptidoglycan synthesis</keyword>
<feature type="domain" description="PASTA" evidence="17">
    <location>
        <begin position="657"/>
        <end position="717"/>
    </location>
</feature>
<dbReference type="CDD" id="cd06576">
    <property type="entry name" value="PASTA_Pbp2x-like_1"/>
    <property type="match status" value="1"/>
</dbReference>
<dbReference type="InterPro" id="IPR001460">
    <property type="entry name" value="PCN-bd_Tpept"/>
</dbReference>
<evidence type="ECO:0000256" key="3">
    <source>
        <dbReference type="ARBA" id="ARBA00022475"/>
    </source>
</evidence>
<evidence type="ECO:0000256" key="2">
    <source>
        <dbReference type="ARBA" id="ARBA00007171"/>
    </source>
</evidence>
<dbReference type="FunFam" id="3.40.710.10:FF:000095">
    <property type="entry name" value="Penicillin-binding protein 2x"/>
    <property type="match status" value="1"/>
</dbReference>
<evidence type="ECO:0000256" key="14">
    <source>
        <dbReference type="ARBA" id="ARBA00055980"/>
    </source>
</evidence>
<dbReference type="CDD" id="cd06575">
    <property type="entry name" value="PASTA_Pbp2x-like_2"/>
    <property type="match status" value="1"/>
</dbReference>
<dbReference type="InterPro" id="IPR005311">
    <property type="entry name" value="PBP_dimer"/>
</dbReference>
<dbReference type="PANTHER" id="PTHR30627">
    <property type="entry name" value="PEPTIDOGLYCAN D,D-TRANSPEPTIDASE"/>
    <property type="match status" value="1"/>
</dbReference>
<keyword evidence="7" id="KW-0133">Cell shape</keyword>
<feature type="region of interest" description="Disordered" evidence="15">
    <location>
        <begin position="594"/>
        <end position="616"/>
    </location>
</feature>
<dbReference type="InterPro" id="IPR005543">
    <property type="entry name" value="PASTA_dom"/>
</dbReference>
<dbReference type="EMBL" id="NVYO01000001">
    <property type="protein sequence ID" value="PBQ24014.1"/>
    <property type="molecule type" value="Genomic_DNA"/>
</dbReference>
<evidence type="ECO:0000256" key="5">
    <source>
        <dbReference type="ARBA" id="ARBA00022692"/>
    </source>
</evidence>
<dbReference type="GO" id="GO:0008360">
    <property type="term" value="P:regulation of cell shape"/>
    <property type="evidence" value="ECO:0007669"/>
    <property type="project" value="UniProtKB-KW"/>
</dbReference>
<dbReference type="Pfam" id="PF00905">
    <property type="entry name" value="Transpeptidase"/>
    <property type="match status" value="1"/>
</dbReference>
<evidence type="ECO:0000256" key="16">
    <source>
        <dbReference type="SAM" id="Phobius"/>
    </source>
</evidence>
<keyword evidence="13" id="KW-0961">Cell wall biogenesis/degradation</keyword>
<keyword evidence="5 16" id="KW-0812">Transmembrane</keyword>
<dbReference type="InterPro" id="IPR036138">
    <property type="entry name" value="PBP_dimer_sf"/>
</dbReference>
<evidence type="ECO:0000259" key="17">
    <source>
        <dbReference type="PROSITE" id="PS51178"/>
    </source>
</evidence>
<proteinExistence type="inferred from homology"/>
<dbReference type="Proteomes" id="UP000217918">
    <property type="component" value="Unassembled WGS sequence"/>
</dbReference>
<dbReference type="InterPro" id="IPR050515">
    <property type="entry name" value="Beta-lactam/transpept"/>
</dbReference>
<dbReference type="PROSITE" id="PS51178">
    <property type="entry name" value="PASTA"/>
    <property type="match status" value="2"/>
</dbReference>
<name>A0A2A3TY17_LEVBR</name>
<dbReference type="SMART" id="SM00740">
    <property type="entry name" value="PASTA"/>
    <property type="match status" value="2"/>
</dbReference>
<reference evidence="18 19" key="1">
    <citation type="submission" date="2017-09" db="EMBL/GenBank/DDBJ databases">
        <title>Genome sequence of Lactobacillus brevis D7.</title>
        <authorList>
            <person name="Kwon M.-S."/>
            <person name="Lim S.K."/>
            <person name="Choi H.-J."/>
        </authorList>
    </citation>
    <scope>NUCLEOTIDE SEQUENCE [LARGE SCALE GENOMIC DNA]</scope>
    <source>
        <strain evidence="18 19">D7</strain>
    </source>
</reference>
<evidence type="ECO:0000256" key="1">
    <source>
        <dbReference type="ARBA" id="ARBA00004162"/>
    </source>
</evidence>
<evidence type="ECO:0000313" key="18">
    <source>
        <dbReference type="EMBL" id="PBQ24014.1"/>
    </source>
</evidence>
<dbReference type="PANTHER" id="PTHR30627:SF26">
    <property type="entry name" value="PENICILLIN-BINDING PROTEIN 2B"/>
    <property type="match status" value="1"/>
</dbReference>
<dbReference type="SUPFAM" id="SSF54184">
    <property type="entry name" value="Penicillin-binding protein 2x (pbp-2x), c-terminal domain"/>
    <property type="match status" value="2"/>
</dbReference>
<dbReference type="Gene3D" id="3.30.70.2110">
    <property type="match status" value="1"/>
</dbReference>
<feature type="compositionally biased region" description="Polar residues" evidence="15">
    <location>
        <begin position="598"/>
        <end position="612"/>
    </location>
</feature>
<keyword evidence="9 16" id="KW-1133">Transmembrane helix</keyword>
<evidence type="ECO:0000256" key="6">
    <source>
        <dbReference type="ARBA" id="ARBA00022737"/>
    </source>
</evidence>
<dbReference type="Gene3D" id="3.40.710.10">
    <property type="entry name" value="DD-peptidase/beta-lactamase superfamily"/>
    <property type="match status" value="1"/>
</dbReference>
<evidence type="ECO:0000313" key="19">
    <source>
        <dbReference type="Proteomes" id="UP000217918"/>
    </source>
</evidence>
<gene>
    <name evidence="18" type="ORF">CNR29_08255</name>
</gene>
<keyword evidence="6" id="KW-0677">Repeat</keyword>
<evidence type="ECO:0000256" key="4">
    <source>
        <dbReference type="ARBA" id="ARBA00022618"/>
    </source>
</evidence>
<feature type="domain" description="PASTA" evidence="17">
    <location>
        <begin position="600"/>
        <end position="656"/>
    </location>
</feature>
<dbReference type="Gene3D" id="3.90.1310.10">
    <property type="entry name" value="Penicillin-binding protein 2a (Domain 2)"/>
    <property type="match status" value="1"/>
</dbReference>
<dbReference type="SUPFAM" id="SSF56601">
    <property type="entry name" value="beta-lactamase/transpeptidase-like"/>
    <property type="match status" value="1"/>
</dbReference>
<dbReference type="GO" id="GO:0009252">
    <property type="term" value="P:peptidoglycan biosynthetic process"/>
    <property type="evidence" value="ECO:0007669"/>
    <property type="project" value="UniProtKB-KW"/>
</dbReference>
<comment type="subcellular location">
    <subcellularLocation>
        <location evidence="1">Cell membrane</location>
        <topology evidence="1">Single-pass membrane protein</topology>
    </subcellularLocation>
</comment>
<feature type="transmembrane region" description="Helical" evidence="16">
    <location>
        <begin position="21"/>
        <end position="42"/>
    </location>
</feature>
<dbReference type="GO" id="GO:0046677">
    <property type="term" value="P:response to antibiotic"/>
    <property type="evidence" value="ECO:0007669"/>
    <property type="project" value="UniProtKB-KW"/>
</dbReference>
<dbReference type="InterPro" id="IPR012338">
    <property type="entry name" value="Beta-lactam/transpept-like"/>
</dbReference>
<sequence length="719" mass="78489">MKDSQKRQTMNKQPSRNRKSVGRFLFYIFLGVFILIVGRFSYISIGKKVQNVNLSRQAQKLYTANETLKAKRGTIYDANGQAIAEDTSVYSIYVVLDKRQVSTSGQKLYATNKEKIATVLAKNLPISRKKVLKILNPSKKNTFQVEFGTAGQNISLMTKQKIQAAHLSGVNFVQQEARLYPNGVFASHLIGLAQSTTNKSGTTKLTGTMGIEQAFNQQLTGTNGSQKIKKDMYGYQLPGTKQKYKKAKNGDNVYTTLDTRLQTLLETEMSSVQSQVHAKSMNAILMNAKTGAILAATQRPTFNASTKSGLSQIWRDTLVQDAYEPGSTMKIFTLASSINSGNYNGNAMYQSGKYRIGTQTVPDWNTSGWGTITYNKGFALSSNVAMAHLEQQMGAKTWRKYINRFRFLKSTKSGLPGELTGSIAFERPIEQADTAFGQGIQVTVFQMLQALTSVSNNGTMMKPYVISKVVDPNTNKTVKKYSPTEVGKPISATTAKKVRQHMEDVVYKSYGIGSDYKMAGERVAVKTGTAQISNGSGYLNGDNNYLYSVAAMVPASHPKYVMYITMKQPTLGSKTATKLLASIMKPVMARALQEDTQTKQTTSTKMPSVVGQSATSATTKLTKANTQVTTLGTGSKVTKQSVAAGTTLYYDERVFLTTSGAVSMPSLTGWSKGDVVKLAQLEGLKLTVSGDGYVTKQSIKTGTTLSANDTLTVTLKQNK</sequence>
<comment type="similarity">
    <text evidence="2">Belongs to the transpeptidase family.</text>
</comment>
<dbReference type="AlphaFoldDB" id="A0A2A3TY17"/>
<evidence type="ECO:0000256" key="15">
    <source>
        <dbReference type="SAM" id="MobiDB-lite"/>
    </source>
</evidence>
<accession>A0A2A3TY17</accession>
<evidence type="ECO:0000256" key="12">
    <source>
        <dbReference type="ARBA" id="ARBA00023306"/>
    </source>
</evidence>
<keyword evidence="11" id="KW-0046">Antibiotic resistance</keyword>
<keyword evidence="4" id="KW-0132">Cell division</keyword>